<feature type="domain" description="Prolyl 4-hydroxylase alpha subunit" evidence="5">
    <location>
        <begin position="420"/>
        <end position="598"/>
    </location>
</feature>
<protein>
    <recommendedName>
        <fullName evidence="5">Prolyl 4-hydroxylase alpha subunit domain-containing protein</fullName>
    </recommendedName>
</protein>
<dbReference type="InterPro" id="IPR006620">
    <property type="entry name" value="Pro_4_hyd_alph"/>
</dbReference>
<dbReference type="RefSeq" id="XP_009037845.1">
    <property type="nucleotide sequence ID" value="XM_009039597.1"/>
</dbReference>
<dbReference type="EMBL" id="GL833131">
    <property type="protein sequence ID" value="EGB07208.1"/>
    <property type="molecule type" value="Genomic_DNA"/>
</dbReference>
<dbReference type="PANTHER" id="PTHR12117:SF0">
    <property type="entry name" value="PROLYL 3-HYDROXYLASE OGFOD1"/>
    <property type="match status" value="1"/>
</dbReference>
<keyword evidence="2" id="KW-0223">Dioxygenase</keyword>
<proteinExistence type="predicted"/>
<keyword evidence="3" id="KW-0560">Oxidoreductase</keyword>
<evidence type="ECO:0000256" key="4">
    <source>
        <dbReference type="SAM" id="MobiDB-lite"/>
    </source>
</evidence>
<evidence type="ECO:0000259" key="5">
    <source>
        <dbReference type="SMART" id="SM00702"/>
    </source>
</evidence>
<reference evidence="6 7" key="1">
    <citation type="journal article" date="2011" name="Proc. Natl. Acad. Sci. U.S.A.">
        <title>Niche of harmful alga Aureococcus anophagefferens revealed through ecogenomics.</title>
        <authorList>
            <person name="Gobler C.J."/>
            <person name="Berry D.L."/>
            <person name="Dyhrman S.T."/>
            <person name="Wilhelm S.W."/>
            <person name="Salamov A."/>
            <person name="Lobanov A.V."/>
            <person name="Zhang Y."/>
            <person name="Collier J.L."/>
            <person name="Wurch L.L."/>
            <person name="Kustka A.B."/>
            <person name="Dill B.D."/>
            <person name="Shah M."/>
            <person name="VerBerkmoes N.C."/>
            <person name="Kuo A."/>
            <person name="Terry A."/>
            <person name="Pangilinan J."/>
            <person name="Lindquist E.A."/>
            <person name="Lucas S."/>
            <person name="Paulsen I.T."/>
            <person name="Hattenrath-Lehmann T.K."/>
            <person name="Talmage S.C."/>
            <person name="Walker E.A."/>
            <person name="Koch F."/>
            <person name="Burson A.M."/>
            <person name="Marcoval M.A."/>
            <person name="Tang Y.Z."/>
            <person name="Lecleir G.R."/>
            <person name="Coyne K.J."/>
            <person name="Berg G.M."/>
            <person name="Bertrand E.M."/>
            <person name="Saito M.A."/>
            <person name="Gladyshev V.N."/>
            <person name="Grigoriev I.V."/>
        </authorList>
    </citation>
    <scope>NUCLEOTIDE SEQUENCE [LARGE SCALE GENOMIC DNA]</scope>
    <source>
        <strain evidence="7">CCMP 1984</strain>
    </source>
</reference>
<dbReference type="GO" id="GO:0031543">
    <property type="term" value="F:peptidyl-proline dioxygenase activity"/>
    <property type="evidence" value="ECO:0007669"/>
    <property type="project" value="TreeGrafter"/>
</dbReference>
<dbReference type="GO" id="GO:0005506">
    <property type="term" value="F:iron ion binding"/>
    <property type="evidence" value="ECO:0007669"/>
    <property type="project" value="InterPro"/>
</dbReference>
<dbReference type="GO" id="GO:0006449">
    <property type="term" value="P:regulation of translational termination"/>
    <property type="evidence" value="ECO:0007669"/>
    <property type="project" value="TreeGrafter"/>
</dbReference>
<organism evidence="7">
    <name type="scientific">Aureococcus anophagefferens</name>
    <name type="common">Harmful bloom alga</name>
    <dbReference type="NCBI Taxonomy" id="44056"/>
    <lineage>
        <taxon>Eukaryota</taxon>
        <taxon>Sar</taxon>
        <taxon>Stramenopiles</taxon>
        <taxon>Ochrophyta</taxon>
        <taxon>Pelagophyceae</taxon>
        <taxon>Pelagomonadales</taxon>
        <taxon>Pelagomonadaceae</taxon>
        <taxon>Aureococcus</taxon>
    </lineage>
</organism>
<dbReference type="KEGG" id="aaf:AURANDRAFT_64846"/>
<dbReference type="GO" id="GO:0005737">
    <property type="term" value="C:cytoplasm"/>
    <property type="evidence" value="ECO:0007669"/>
    <property type="project" value="TreeGrafter"/>
</dbReference>
<feature type="region of interest" description="Disordered" evidence="4">
    <location>
        <begin position="342"/>
        <end position="374"/>
    </location>
</feature>
<dbReference type="SMART" id="SM00702">
    <property type="entry name" value="P4Hc"/>
    <property type="match status" value="1"/>
</dbReference>
<dbReference type="AlphaFoldDB" id="F0YBY6"/>
<dbReference type="Pfam" id="PF13661">
    <property type="entry name" value="2OG-FeII_Oxy_4"/>
    <property type="match status" value="1"/>
</dbReference>
<dbReference type="GeneID" id="20225038"/>
<evidence type="ECO:0000256" key="1">
    <source>
        <dbReference type="ARBA" id="ARBA00001961"/>
    </source>
</evidence>
<sequence length="672" mass="74288">MVLRMLVVATCAHAWLLENSTFWRSPQSEEPMWKRMLRTTSPRRRGVILWAHGRSATDTYCGTLKDSAHFRYCNGIKEGFNTQHREGRDLTRKNLERCARRNEMLTHVKPSHLSGKNKPDNLNTPEKLMRAARELGYEVIVAEYRSNALARMVSSWELKPHSAADATAHFCRHRGGLVRTFNKEYSLWQRGLRAAIHERLKVIELSFENVTRGLCAAVKRTTLALESSECGGSKCACHKFKSPHTKTSNRAASLAGRTSKEAAACITAALKDKPDYAWMLDLSRGEKRMFAMVRCKKMMLARLTLLLPLAVAFTVTAPRAAPPCGVPRRGASILGAAKKGFGAKVKAKRPPSRDSVKAKPSTRDGRGGGGGAPVVPLDDDVRLALDALDEAGGGIEAYLSPALFEDPATLRDVGARLRAGDVVVLKDAFRDEFAQAVHAELAADTVDWALNEAYFADGYHHRHHNAYDARAWSARLRRALGVFADERTRAFIGELAGRDCAGDATGAPSWYKAGDHSLPHTDWVGQRTVAYVWHLSKGWRPEWGGALYWAGADHAVATHPASFNTLVLFCVTTTSAHFVTTVSPHHEGKRLTFNGWWQSAWLPSEADAELDAVLADEARGDKVTHAQLQAIADVLADPWQNIDAARRERLDGQREALMRRLFPRGARAGVEA</sequence>
<evidence type="ECO:0000256" key="3">
    <source>
        <dbReference type="ARBA" id="ARBA00023002"/>
    </source>
</evidence>
<accession>F0YBY6</accession>
<keyword evidence="7" id="KW-1185">Reference proteome</keyword>
<dbReference type="InterPro" id="IPR039558">
    <property type="entry name" value="TPA1/OFD1_N"/>
</dbReference>
<dbReference type="GO" id="GO:0031418">
    <property type="term" value="F:L-ascorbic acid binding"/>
    <property type="evidence" value="ECO:0007669"/>
    <property type="project" value="InterPro"/>
</dbReference>
<dbReference type="eggNOG" id="ENOG502SUIT">
    <property type="taxonomic scope" value="Eukaryota"/>
</dbReference>
<evidence type="ECO:0000313" key="7">
    <source>
        <dbReference type="Proteomes" id="UP000002729"/>
    </source>
</evidence>
<evidence type="ECO:0000256" key="2">
    <source>
        <dbReference type="ARBA" id="ARBA00022964"/>
    </source>
</evidence>
<evidence type="ECO:0000313" key="6">
    <source>
        <dbReference type="EMBL" id="EGB07208.1"/>
    </source>
</evidence>
<dbReference type="Gene3D" id="2.60.120.620">
    <property type="entry name" value="q2cbj1_9rhob like domain"/>
    <property type="match status" value="1"/>
</dbReference>
<dbReference type="Proteomes" id="UP000002729">
    <property type="component" value="Unassembled WGS sequence"/>
</dbReference>
<dbReference type="InterPro" id="IPR051842">
    <property type="entry name" value="uS12_prolyl_hydroxylase"/>
</dbReference>
<dbReference type="InParanoid" id="F0YBY6"/>
<dbReference type="OrthoDB" id="203861at2759"/>
<dbReference type="PANTHER" id="PTHR12117">
    <property type="entry name" value="HISTONE ACETYLTRANSFERASE COMPLEX"/>
    <property type="match status" value="1"/>
</dbReference>
<feature type="compositionally biased region" description="Basic and acidic residues" evidence="4">
    <location>
        <begin position="351"/>
        <end position="366"/>
    </location>
</feature>
<name>F0YBY6_AURAN</name>
<comment type="cofactor">
    <cofactor evidence="1">
        <name>L-ascorbate</name>
        <dbReference type="ChEBI" id="CHEBI:38290"/>
    </cofactor>
</comment>
<gene>
    <name evidence="6" type="ORF">AURANDRAFT_64846</name>
</gene>